<dbReference type="Gene3D" id="3.30.360.10">
    <property type="entry name" value="Dihydrodipicolinate Reductase, domain 2"/>
    <property type="match status" value="1"/>
</dbReference>
<dbReference type="InterPro" id="IPR000683">
    <property type="entry name" value="Gfo/Idh/MocA-like_OxRdtase_N"/>
</dbReference>
<evidence type="ECO:0000259" key="5">
    <source>
        <dbReference type="Pfam" id="PF22725"/>
    </source>
</evidence>
<feature type="domain" description="Gfo/Idh/MocA-like oxidoreductase N-terminal" evidence="4">
    <location>
        <begin position="7"/>
        <end position="122"/>
    </location>
</feature>
<dbReference type="AlphaFoldDB" id="A0A6L9MYQ5"/>
<dbReference type="Pfam" id="PF01408">
    <property type="entry name" value="GFO_IDH_MocA"/>
    <property type="match status" value="1"/>
</dbReference>
<keyword evidence="2" id="KW-0732">Signal</keyword>
<dbReference type="RefSeq" id="WP_163112747.1">
    <property type="nucleotide sequence ID" value="NZ_JAAAWP010000014.1"/>
</dbReference>
<keyword evidence="3" id="KW-0560">Oxidoreductase</keyword>
<reference evidence="6 7" key="1">
    <citation type="submission" date="2020-01" db="EMBL/GenBank/DDBJ databases">
        <title>Genomes of bacteria type strains.</title>
        <authorList>
            <person name="Chen J."/>
            <person name="Zhu S."/>
            <person name="Yang J."/>
        </authorList>
    </citation>
    <scope>NUCLEOTIDE SEQUENCE [LARGE SCALE GENOMIC DNA]</scope>
    <source>
        <strain evidence="6 7">LMG 22958</strain>
    </source>
</reference>
<proteinExistence type="inferred from homology"/>
<dbReference type="Gene3D" id="3.40.50.720">
    <property type="entry name" value="NAD(P)-binding Rossmann-like Domain"/>
    <property type="match status" value="1"/>
</dbReference>
<evidence type="ECO:0000313" key="6">
    <source>
        <dbReference type="EMBL" id="NDW23123.1"/>
    </source>
</evidence>
<comment type="caution">
    <text evidence="6">The sequence shown here is derived from an EMBL/GenBank/DDBJ whole genome shotgun (WGS) entry which is preliminary data.</text>
</comment>
<evidence type="ECO:0000256" key="2">
    <source>
        <dbReference type="ARBA" id="ARBA00022729"/>
    </source>
</evidence>
<dbReference type="EMBL" id="JAAAWP010000014">
    <property type="protein sequence ID" value="NDW23123.1"/>
    <property type="molecule type" value="Genomic_DNA"/>
</dbReference>
<dbReference type="PANTHER" id="PTHR22604">
    <property type="entry name" value="OXIDOREDUCTASES"/>
    <property type="match status" value="1"/>
</dbReference>
<protein>
    <submittedName>
        <fullName evidence="6">Gfo/Idh/MocA family oxidoreductase</fullName>
    </submittedName>
</protein>
<dbReference type="InterPro" id="IPR050984">
    <property type="entry name" value="Gfo/Idh/MocA_domain"/>
</dbReference>
<dbReference type="InterPro" id="IPR055170">
    <property type="entry name" value="GFO_IDH_MocA-like_dom"/>
</dbReference>
<dbReference type="InterPro" id="IPR036291">
    <property type="entry name" value="NAD(P)-bd_dom_sf"/>
</dbReference>
<evidence type="ECO:0000256" key="3">
    <source>
        <dbReference type="ARBA" id="ARBA00023002"/>
    </source>
</evidence>
<sequence length="324" mass="36020">MPKTSVNWGILSTARIAHTFAKDIVHCAQANLYAVGSRQLDSAQKFAATFDIPNAYGSYEDLLNDSNIDAIYIATPHTLHADNAIAALKAGKHVLCEKPVTTSPEDLERIINVAQVEERFFMEAMWTYFLPAINKAVEWVTAGRIGELIHTKASFGFTMPYSATSREYARELGGGCLLDMGIYPAAFDALFNHADTPPILLHCDVAPNGADNDVLWMYKNSKSVSLLHSSFKSNLGNDALLIGTKGTIKIPDFWRATECTLFKGLDKEEHFADNRKGSGFEFEISHACQNILNKKHESDVVSFAVSRRFQERLHSISNNINQWT</sequence>
<dbReference type="GO" id="GO:0016491">
    <property type="term" value="F:oxidoreductase activity"/>
    <property type="evidence" value="ECO:0007669"/>
    <property type="project" value="UniProtKB-KW"/>
</dbReference>
<organism evidence="6 7">
    <name type="scientific">Alteromonas hispanica</name>
    <dbReference type="NCBI Taxonomy" id="315421"/>
    <lineage>
        <taxon>Bacteria</taxon>
        <taxon>Pseudomonadati</taxon>
        <taxon>Pseudomonadota</taxon>
        <taxon>Gammaproteobacteria</taxon>
        <taxon>Alteromonadales</taxon>
        <taxon>Alteromonadaceae</taxon>
        <taxon>Alteromonas/Salinimonas group</taxon>
        <taxon>Alteromonas</taxon>
    </lineage>
</organism>
<dbReference type="SUPFAM" id="SSF55347">
    <property type="entry name" value="Glyceraldehyde-3-phosphate dehydrogenase-like, C-terminal domain"/>
    <property type="match status" value="1"/>
</dbReference>
<dbReference type="PANTHER" id="PTHR22604:SF105">
    <property type="entry name" value="TRANS-1,2-DIHYDROBENZENE-1,2-DIOL DEHYDROGENASE"/>
    <property type="match status" value="1"/>
</dbReference>
<gene>
    <name evidence="6" type="ORF">GTW09_16525</name>
</gene>
<accession>A0A6L9MYQ5</accession>
<comment type="similarity">
    <text evidence="1">Belongs to the Gfo/Idh/MocA family.</text>
</comment>
<name>A0A6L9MYQ5_9ALTE</name>
<dbReference type="SUPFAM" id="SSF51735">
    <property type="entry name" value="NAD(P)-binding Rossmann-fold domains"/>
    <property type="match status" value="1"/>
</dbReference>
<evidence type="ECO:0000256" key="1">
    <source>
        <dbReference type="ARBA" id="ARBA00010928"/>
    </source>
</evidence>
<feature type="domain" description="GFO/IDH/MocA-like oxidoreductase" evidence="5">
    <location>
        <begin position="134"/>
        <end position="248"/>
    </location>
</feature>
<evidence type="ECO:0000313" key="7">
    <source>
        <dbReference type="Proteomes" id="UP000478837"/>
    </source>
</evidence>
<keyword evidence="7" id="KW-1185">Reference proteome</keyword>
<evidence type="ECO:0000259" key="4">
    <source>
        <dbReference type="Pfam" id="PF01408"/>
    </source>
</evidence>
<dbReference type="Proteomes" id="UP000478837">
    <property type="component" value="Unassembled WGS sequence"/>
</dbReference>
<dbReference type="GO" id="GO:0000166">
    <property type="term" value="F:nucleotide binding"/>
    <property type="evidence" value="ECO:0007669"/>
    <property type="project" value="InterPro"/>
</dbReference>
<dbReference type="Pfam" id="PF22725">
    <property type="entry name" value="GFO_IDH_MocA_C3"/>
    <property type="match status" value="1"/>
</dbReference>